<name>A0A251Y0R6_9MICO</name>
<reference evidence="2 3" key="1">
    <citation type="submission" date="2016-08" db="EMBL/GenBank/DDBJ databases">
        <title>Genome sequence of Clavibacter michiganensis spp strain CFBP7494.</title>
        <authorList>
            <person name="Thapa S.P."/>
            <person name="Coaker G."/>
            <person name="Jacques M.-A."/>
        </authorList>
    </citation>
    <scope>NUCLEOTIDE SEQUENCE [LARGE SCALE GENOMIC DNA]</scope>
    <source>
        <strain evidence="2">CFBP7494</strain>
    </source>
</reference>
<proteinExistence type="predicted"/>
<dbReference type="AlphaFoldDB" id="A0A251Y0R6"/>
<gene>
    <name evidence="2" type="ORF">BFL34_03132</name>
</gene>
<dbReference type="Proteomes" id="UP000194837">
    <property type="component" value="Unassembled WGS sequence"/>
</dbReference>
<feature type="signal peptide" evidence="1">
    <location>
        <begin position="1"/>
        <end position="31"/>
    </location>
</feature>
<evidence type="ECO:0000313" key="3">
    <source>
        <dbReference type="Proteomes" id="UP000194837"/>
    </source>
</evidence>
<evidence type="ECO:0000256" key="1">
    <source>
        <dbReference type="SAM" id="SignalP"/>
    </source>
</evidence>
<sequence>MHTITRAAAAVAITVTAGLPLALIAPAAAEAAAPAHAHAHTAAAAHADPTARVALPDPQRITGTGPLTVHGTQRAICAGSTKCVEFHGTGVPDEIVTVTYPVVRDPAYRNRAVAGITVVSEKVHVDGSGDWSLTTEFPNAALTTDAAGHRGLVYHVVETPDGTAVTARFEGTIAVR</sequence>
<protein>
    <recommendedName>
        <fullName evidence="4">Secreted protein</fullName>
    </recommendedName>
</protein>
<accession>A0A251Y0R6</accession>
<organism evidence="2 3">
    <name type="scientific">Clavibacter michiganensis</name>
    <dbReference type="NCBI Taxonomy" id="28447"/>
    <lineage>
        <taxon>Bacteria</taxon>
        <taxon>Bacillati</taxon>
        <taxon>Actinomycetota</taxon>
        <taxon>Actinomycetes</taxon>
        <taxon>Micrococcales</taxon>
        <taxon>Microbacteriaceae</taxon>
        <taxon>Clavibacter</taxon>
    </lineage>
</organism>
<evidence type="ECO:0000313" key="2">
    <source>
        <dbReference type="EMBL" id="OUE17881.1"/>
    </source>
</evidence>
<feature type="chain" id="PRO_5039376747" description="Secreted protein" evidence="1">
    <location>
        <begin position="32"/>
        <end position="176"/>
    </location>
</feature>
<comment type="caution">
    <text evidence="2">The sequence shown here is derived from an EMBL/GenBank/DDBJ whole genome shotgun (WGS) entry which is preliminary data.</text>
</comment>
<dbReference type="RefSeq" id="WP_086522687.1">
    <property type="nucleotide sequence ID" value="NZ_MDJW01000015.1"/>
</dbReference>
<keyword evidence="1" id="KW-0732">Signal</keyword>
<dbReference type="EMBL" id="MDJW01000015">
    <property type="protein sequence ID" value="OUE17881.1"/>
    <property type="molecule type" value="Genomic_DNA"/>
</dbReference>
<evidence type="ECO:0008006" key="4">
    <source>
        <dbReference type="Google" id="ProtNLM"/>
    </source>
</evidence>